<evidence type="ECO:0008006" key="3">
    <source>
        <dbReference type="Google" id="ProtNLM"/>
    </source>
</evidence>
<accession>G7YRQ6</accession>
<protein>
    <recommendedName>
        <fullName evidence="3">ATP-binding cassette transporter</fullName>
    </recommendedName>
</protein>
<organism evidence="1 2">
    <name type="scientific">Clonorchis sinensis</name>
    <name type="common">Chinese liver fluke</name>
    <dbReference type="NCBI Taxonomy" id="79923"/>
    <lineage>
        <taxon>Eukaryota</taxon>
        <taxon>Metazoa</taxon>
        <taxon>Spiralia</taxon>
        <taxon>Lophotrochozoa</taxon>
        <taxon>Platyhelminthes</taxon>
        <taxon>Trematoda</taxon>
        <taxon>Digenea</taxon>
        <taxon>Opisthorchiida</taxon>
        <taxon>Opisthorchiata</taxon>
        <taxon>Opisthorchiidae</taxon>
        <taxon>Clonorchis</taxon>
    </lineage>
</organism>
<reference evidence="1" key="1">
    <citation type="journal article" date="2011" name="Genome Biol.">
        <title>The draft genome of the carcinogenic human liver fluke Clonorchis sinensis.</title>
        <authorList>
            <person name="Wang X."/>
            <person name="Chen W."/>
            <person name="Huang Y."/>
            <person name="Sun J."/>
            <person name="Men J."/>
            <person name="Liu H."/>
            <person name="Luo F."/>
            <person name="Guo L."/>
            <person name="Lv X."/>
            <person name="Deng C."/>
            <person name="Zhou C."/>
            <person name="Fan Y."/>
            <person name="Li X."/>
            <person name="Huang L."/>
            <person name="Hu Y."/>
            <person name="Liang C."/>
            <person name="Hu X."/>
            <person name="Xu J."/>
            <person name="Yu X."/>
        </authorList>
    </citation>
    <scope>NUCLEOTIDE SEQUENCE [LARGE SCALE GENOMIC DNA]</scope>
    <source>
        <strain evidence="1">Henan</strain>
    </source>
</reference>
<name>G7YRQ6_CLOSI</name>
<evidence type="ECO:0000313" key="2">
    <source>
        <dbReference type="Proteomes" id="UP000008909"/>
    </source>
</evidence>
<reference key="2">
    <citation type="submission" date="2011-10" db="EMBL/GenBank/DDBJ databases">
        <title>The genome and transcriptome sequence of Clonorchis sinensis provide insights into the carcinogenic liver fluke.</title>
        <authorList>
            <person name="Wang X."/>
            <person name="Huang Y."/>
            <person name="Chen W."/>
            <person name="Liu H."/>
            <person name="Guo L."/>
            <person name="Chen Y."/>
            <person name="Luo F."/>
            <person name="Zhou W."/>
            <person name="Sun J."/>
            <person name="Mao Q."/>
            <person name="Liang P."/>
            <person name="Zhou C."/>
            <person name="Tian Y."/>
            <person name="Men J."/>
            <person name="Lv X."/>
            <person name="Huang L."/>
            <person name="Zhou J."/>
            <person name="Hu Y."/>
            <person name="Li R."/>
            <person name="Zhang F."/>
            <person name="Lei H."/>
            <person name="Li X."/>
            <person name="Hu X."/>
            <person name="Liang C."/>
            <person name="Xu J."/>
            <person name="Wu Z."/>
            <person name="Yu X."/>
        </authorList>
    </citation>
    <scope>NUCLEOTIDE SEQUENCE</scope>
    <source>
        <strain>Henan</strain>
    </source>
</reference>
<dbReference type="AlphaFoldDB" id="G7YRQ6"/>
<dbReference type="EMBL" id="DF144053">
    <property type="protein sequence ID" value="GAA55636.1"/>
    <property type="molecule type" value="Genomic_DNA"/>
</dbReference>
<evidence type="ECO:0000313" key="1">
    <source>
        <dbReference type="EMBL" id="GAA55636.1"/>
    </source>
</evidence>
<gene>
    <name evidence="1" type="ORF">CLF_108555</name>
</gene>
<keyword evidence="2" id="KW-1185">Reference proteome</keyword>
<dbReference type="Proteomes" id="UP000008909">
    <property type="component" value="Unassembled WGS sequence"/>
</dbReference>
<proteinExistence type="predicted"/>
<sequence>MPIRYRRRMTITQQYRSELAQQLSTVNQYCTGNEHVDEAWQNVKGAKLTAFSAVCPTSPNRPQDHWMSASPAAVGVQCCLSDFSKSTTRPLDVGEVVIHDSCQESNTAGNEHDGARKFFKRQIVKSLRKDREIWWKSKAREMEKAFATGRAL</sequence>